<reference evidence="1 2" key="1">
    <citation type="submission" date="2019-05" db="EMBL/GenBank/DDBJ databases">
        <title>Another draft genome of Portunus trituberculatus and its Hox gene families provides insights of decapod evolution.</title>
        <authorList>
            <person name="Jeong J.-H."/>
            <person name="Song I."/>
            <person name="Kim S."/>
            <person name="Choi T."/>
            <person name="Kim D."/>
            <person name="Ryu S."/>
            <person name="Kim W."/>
        </authorList>
    </citation>
    <scope>NUCLEOTIDE SEQUENCE [LARGE SCALE GENOMIC DNA]</scope>
    <source>
        <tissue evidence="1">Muscle</tissue>
    </source>
</reference>
<dbReference type="Proteomes" id="UP000324222">
    <property type="component" value="Unassembled WGS sequence"/>
</dbReference>
<proteinExistence type="predicted"/>
<evidence type="ECO:0000313" key="1">
    <source>
        <dbReference type="EMBL" id="MPC31414.1"/>
    </source>
</evidence>
<comment type="caution">
    <text evidence="1">The sequence shown here is derived from an EMBL/GenBank/DDBJ whole genome shotgun (WGS) entry which is preliminary data.</text>
</comment>
<keyword evidence="2" id="KW-1185">Reference proteome</keyword>
<evidence type="ECO:0000313" key="2">
    <source>
        <dbReference type="Proteomes" id="UP000324222"/>
    </source>
</evidence>
<dbReference type="EMBL" id="VSRR010002430">
    <property type="protein sequence ID" value="MPC31414.1"/>
    <property type="molecule type" value="Genomic_DNA"/>
</dbReference>
<dbReference type="AlphaFoldDB" id="A0A5B7EFW2"/>
<name>A0A5B7EFW2_PORTR</name>
<organism evidence="1 2">
    <name type="scientific">Portunus trituberculatus</name>
    <name type="common">Swimming crab</name>
    <name type="synonym">Neptunus trituberculatus</name>
    <dbReference type="NCBI Taxonomy" id="210409"/>
    <lineage>
        <taxon>Eukaryota</taxon>
        <taxon>Metazoa</taxon>
        <taxon>Ecdysozoa</taxon>
        <taxon>Arthropoda</taxon>
        <taxon>Crustacea</taxon>
        <taxon>Multicrustacea</taxon>
        <taxon>Malacostraca</taxon>
        <taxon>Eumalacostraca</taxon>
        <taxon>Eucarida</taxon>
        <taxon>Decapoda</taxon>
        <taxon>Pleocyemata</taxon>
        <taxon>Brachyura</taxon>
        <taxon>Eubrachyura</taxon>
        <taxon>Portunoidea</taxon>
        <taxon>Portunidae</taxon>
        <taxon>Portuninae</taxon>
        <taxon>Portunus</taxon>
    </lineage>
</organism>
<gene>
    <name evidence="1" type="ORF">E2C01_024702</name>
</gene>
<sequence length="91" mass="9854">MIGKGKENTYVVTTEKILVPGCLRAPKAAALSVRVSFLPSLKAQKAVGRLLVSICVSVTRFLKILICSSGRWSAAIVCHRGGTWRGGERRK</sequence>
<accession>A0A5B7EFW2</accession>
<protein>
    <submittedName>
        <fullName evidence="1">Uncharacterized protein</fullName>
    </submittedName>
</protein>